<evidence type="ECO:0000313" key="1">
    <source>
        <dbReference type="EMBL" id="JAH47589.1"/>
    </source>
</evidence>
<proteinExistence type="predicted"/>
<sequence>MTQKCSRFNNTPDEDGLPFLLGKRRLLHTSSAFCVRLSYSEGQCVTTSCTHSMRTY</sequence>
<reference evidence="1" key="2">
    <citation type="journal article" date="2015" name="Fish Shellfish Immunol.">
        <title>Early steps in the European eel (Anguilla anguilla)-Vibrio vulnificus interaction in the gills: Role of the RtxA13 toxin.</title>
        <authorList>
            <person name="Callol A."/>
            <person name="Pajuelo D."/>
            <person name="Ebbesson L."/>
            <person name="Teles M."/>
            <person name="MacKenzie S."/>
            <person name="Amaro C."/>
        </authorList>
    </citation>
    <scope>NUCLEOTIDE SEQUENCE</scope>
</reference>
<name>A0A0E9T207_ANGAN</name>
<dbReference type="EMBL" id="GBXM01060988">
    <property type="protein sequence ID" value="JAH47589.1"/>
    <property type="molecule type" value="Transcribed_RNA"/>
</dbReference>
<organism evidence="1">
    <name type="scientific">Anguilla anguilla</name>
    <name type="common">European freshwater eel</name>
    <name type="synonym">Muraena anguilla</name>
    <dbReference type="NCBI Taxonomy" id="7936"/>
    <lineage>
        <taxon>Eukaryota</taxon>
        <taxon>Metazoa</taxon>
        <taxon>Chordata</taxon>
        <taxon>Craniata</taxon>
        <taxon>Vertebrata</taxon>
        <taxon>Euteleostomi</taxon>
        <taxon>Actinopterygii</taxon>
        <taxon>Neopterygii</taxon>
        <taxon>Teleostei</taxon>
        <taxon>Anguilliformes</taxon>
        <taxon>Anguillidae</taxon>
        <taxon>Anguilla</taxon>
    </lineage>
</organism>
<reference evidence="1" key="1">
    <citation type="submission" date="2014-11" db="EMBL/GenBank/DDBJ databases">
        <authorList>
            <person name="Amaro Gonzalez C."/>
        </authorList>
    </citation>
    <scope>NUCLEOTIDE SEQUENCE</scope>
</reference>
<accession>A0A0E9T207</accession>
<dbReference type="AlphaFoldDB" id="A0A0E9T207"/>
<protein>
    <submittedName>
        <fullName evidence="1">Uncharacterized protein</fullName>
    </submittedName>
</protein>